<reference evidence="4" key="1">
    <citation type="submission" date="2016-06" db="UniProtKB">
        <authorList>
            <consortium name="WormBaseParasite"/>
        </authorList>
    </citation>
    <scope>IDENTIFICATION</scope>
</reference>
<dbReference type="OrthoDB" id="425014at2759"/>
<dbReference type="PANTHER" id="PTHR47027:SF26">
    <property type="entry name" value="REVERSE TRANSCRIPTASE DOMAIN-CONTAINING PROTEIN"/>
    <property type="match status" value="1"/>
</dbReference>
<reference evidence="2 3" key="2">
    <citation type="submission" date="2018-11" db="EMBL/GenBank/DDBJ databases">
        <authorList>
            <consortium name="Pathogen Informatics"/>
        </authorList>
    </citation>
    <scope>NUCLEOTIDE SEQUENCE [LARGE SCALE GENOMIC DNA]</scope>
    <source>
        <strain evidence="2 3">NST_G2</strain>
    </source>
</reference>
<dbReference type="AlphaFoldDB" id="A0A183SHE6"/>
<gene>
    <name evidence="2" type="ORF">SSLN_LOCUS3644</name>
</gene>
<dbReference type="PANTHER" id="PTHR47027">
    <property type="entry name" value="REVERSE TRANSCRIPTASE DOMAIN-CONTAINING PROTEIN"/>
    <property type="match status" value="1"/>
</dbReference>
<proteinExistence type="predicted"/>
<feature type="region of interest" description="Disordered" evidence="1">
    <location>
        <begin position="50"/>
        <end position="75"/>
    </location>
</feature>
<dbReference type="EMBL" id="UYSU01032604">
    <property type="protein sequence ID" value="VDL90029.1"/>
    <property type="molecule type" value="Genomic_DNA"/>
</dbReference>
<keyword evidence="3" id="KW-1185">Reference proteome</keyword>
<evidence type="ECO:0000256" key="1">
    <source>
        <dbReference type="SAM" id="MobiDB-lite"/>
    </source>
</evidence>
<evidence type="ECO:0000313" key="3">
    <source>
        <dbReference type="Proteomes" id="UP000275846"/>
    </source>
</evidence>
<sequence length="262" mass="29700">MLLWPPLTGTQLSPVAPRCWVLPSCHTSGTVTTGGLNQLRVFGVVRASTPGMSDSRTSHLPPLKKSYGGGDSNPHALTQHKNRQKIAQRISKASQAFGRLQSSVWVRHSIHLNTKLRMYKAVVLKTLLYGGEPWTVYSNKARKPNHFHLSCLRRILKQRWQDGIPDTEVLERTGILSIHAMLKQVQLRWSGHPVRTDDERLQLIDFSTEMVLRVTWEDLAQDRPAWRRSVKTGAAIDEANWIAAAKVKWRLAIHKHRGSRPP</sequence>
<evidence type="ECO:0000313" key="4">
    <source>
        <dbReference type="WBParaSite" id="SSLN_0000375601-mRNA-1"/>
    </source>
</evidence>
<dbReference type="WBParaSite" id="SSLN_0000375601-mRNA-1">
    <property type="protein sequence ID" value="SSLN_0000375601-mRNA-1"/>
    <property type="gene ID" value="SSLN_0000375601"/>
</dbReference>
<organism evidence="4">
    <name type="scientific">Schistocephalus solidus</name>
    <name type="common">Tapeworm</name>
    <dbReference type="NCBI Taxonomy" id="70667"/>
    <lineage>
        <taxon>Eukaryota</taxon>
        <taxon>Metazoa</taxon>
        <taxon>Spiralia</taxon>
        <taxon>Lophotrochozoa</taxon>
        <taxon>Platyhelminthes</taxon>
        <taxon>Cestoda</taxon>
        <taxon>Eucestoda</taxon>
        <taxon>Diphyllobothriidea</taxon>
        <taxon>Diphyllobothriidae</taxon>
        <taxon>Schistocephalus</taxon>
    </lineage>
</organism>
<accession>A0A183SHE6</accession>
<name>A0A183SHE6_SCHSO</name>
<evidence type="ECO:0000313" key="2">
    <source>
        <dbReference type="EMBL" id="VDL90029.1"/>
    </source>
</evidence>
<protein>
    <submittedName>
        <fullName evidence="2 4">Uncharacterized protein</fullName>
    </submittedName>
</protein>
<dbReference type="Proteomes" id="UP000275846">
    <property type="component" value="Unassembled WGS sequence"/>
</dbReference>